<sequence>MMKVRSVLGGITLFGLGVAVGMHGRDMLADTPHHIYHSHGGHGGSSRFKPFEDIDDLPFVRETKTDGEGLKNEF</sequence>
<dbReference type="AlphaFoldDB" id="A0A1X1FHH9"/>
<dbReference type="RefSeq" id="WP_225362396.1">
    <property type="nucleotide sequence ID" value="NZ_CP018796.1"/>
</dbReference>
<dbReference type="GeneID" id="69802185"/>
<reference evidence="1 2" key="1">
    <citation type="journal article" date="2017" name="Front. Microbiol.">
        <title>The Histidine Decarboxylase Gene Cluster of Lactobacillus parabuchneri Was Gained by Horizontal Gene Transfer and Is Mobile within the Species.</title>
        <authorList>
            <person name="Wuthrich D."/>
            <person name="Berthoud H."/>
            <person name="Wechsler D."/>
            <person name="Eugster E."/>
            <person name="Irmler S."/>
            <person name="Bruggmann R."/>
        </authorList>
    </citation>
    <scope>NUCLEOTIDE SEQUENCE [LARGE SCALE GENOMIC DNA]</scope>
    <source>
        <strain evidence="1 2">FAM23169</strain>
    </source>
</reference>
<dbReference type="Proteomes" id="UP000193009">
    <property type="component" value="Unassembled WGS sequence"/>
</dbReference>
<name>A0A1X1FHH9_9LACO</name>
<dbReference type="EMBL" id="MSBD01000006">
    <property type="protein sequence ID" value="ORN30959.1"/>
    <property type="molecule type" value="Genomic_DNA"/>
</dbReference>
<gene>
    <name evidence="1" type="ORF">FAM23169_00343</name>
</gene>
<evidence type="ECO:0000313" key="1">
    <source>
        <dbReference type="EMBL" id="ORN30959.1"/>
    </source>
</evidence>
<proteinExistence type="predicted"/>
<protein>
    <submittedName>
        <fullName evidence="1">Uncharacterized protein</fullName>
    </submittedName>
</protein>
<dbReference type="STRING" id="152331.FAM21731_00354"/>
<dbReference type="KEGG" id="lpar:FAM21731_00354"/>
<accession>A0A1X1FHH9</accession>
<evidence type="ECO:0000313" key="2">
    <source>
        <dbReference type="Proteomes" id="UP000193009"/>
    </source>
</evidence>
<comment type="caution">
    <text evidence="1">The sequence shown here is derived from an EMBL/GenBank/DDBJ whole genome shotgun (WGS) entry which is preliminary data.</text>
</comment>
<keyword evidence="2" id="KW-1185">Reference proteome</keyword>
<organism evidence="1 2">
    <name type="scientific">Lentilactobacillus parabuchneri</name>
    <dbReference type="NCBI Taxonomy" id="152331"/>
    <lineage>
        <taxon>Bacteria</taxon>
        <taxon>Bacillati</taxon>
        <taxon>Bacillota</taxon>
        <taxon>Bacilli</taxon>
        <taxon>Lactobacillales</taxon>
        <taxon>Lactobacillaceae</taxon>
        <taxon>Lentilactobacillus</taxon>
    </lineage>
</organism>